<dbReference type="RefSeq" id="WP_386801893.1">
    <property type="nucleotide sequence ID" value="NZ_JBHTMU010000006.1"/>
</dbReference>
<evidence type="ECO:0000256" key="3">
    <source>
        <dbReference type="ARBA" id="ARBA00023163"/>
    </source>
</evidence>
<evidence type="ECO:0000256" key="2">
    <source>
        <dbReference type="ARBA" id="ARBA00023125"/>
    </source>
</evidence>
<dbReference type="Pfam" id="PF12833">
    <property type="entry name" value="HTH_18"/>
    <property type="match status" value="1"/>
</dbReference>
<feature type="domain" description="HTH araC/xylS-type" evidence="4">
    <location>
        <begin position="180"/>
        <end position="278"/>
    </location>
</feature>
<dbReference type="EMBL" id="JBHTMU010000006">
    <property type="protein sequence ID" value="MFD1341829.1"/>
    <property type="molecule type" value="Genomic_DNA"/>
</dbReference>
<keyword evidence="2" id="KW-0238">DNA-binding</keyword>
<evidence type="ECO:0000313" key="5">
    <source>
        <dbReference type="EMBL" id="MFD1341829.1"/>
    </source>
</evidence>
<dbReference type="PROSITE" id="PS00041">
    <property type="entry name" value="HTH_ARAC_FAMILY_1"/>
    <property type="match status" value="1"/>
</dbReference>
<dbReference type="PANTHER" id="PTHR43280">
    <property type="entry name" value="ARAC-FAMILY TRANSCRIPTIONAL REGULATOR"/>
    <property type="match status" value="1"/>
</dbReference>
<sequence>MATGPGFLRRPARIQEPGPLVKPVTCLPFGPFCRGQPWRMAELHDRQTDLLVWMTRGQGRAVINGLRRGFGAHGALFLPAGTLFSVEPGAQAYLQVIEAPKGLLPQPVPGPLLLRVRDSLGQAELTACFEAMQRETAYGRTHLQDALRAHLGLVGVWLRRQFEAGATDRPPDNATTRLARRFAHLVVADFRTDRAMAEYAEALGVTATHLTRTCRAACGKTASEIITERKLYEAKLMLGSAGPPIQEVARTLGFNSAAYFTRFIQNHTGLSPSALRKRAQTASHVRGPA</sequence>
<evidence type="ECO:0000259" key="4">
    <source>
        <dbReference type="PROSITE" id="PS01124"/>
    </source>
</evidence>
<gene>
    <name evidence="5" type="ORF">ACFQ4E_05295</name>
</gene>
<protein>
    <submittedName>
        <fullName evidence="5">AraC family transcriptional regulator</fullName>
    </submittedName>
</protein>
<dbReference type="InterPro" id="IPR037923">
    <property type="entry name" value="HTH-like"/>
</dbReference>
<keyword evidence="6" id="KW-1185">Reference proteome</keyword>
<dbReference type="SUPFAM" id="SSF51215">
    <property type="entry name" value="Regulatory protein AraC"/>
    <property type="match status" value="1"/>
</dbReference>
<name>A0ABW3ZFR7_9RHOB</name>
<dbReference type="PROSITE" id="PS01124">
    <property type="entry name" value="HTH_ARAC_FAMILY_2"/>
    <property type="match status" value="1"/>
</dbReference>
<dbReference type="InterPro" id="IPR018060">
    <property type="entry name" value="HTH_AraC"/>
</dbReference>
<keyword evidence="1" id="KW-0805">Transcription regulation</keyword>
<organism evidence="5 6">
    <name type="scientific">Litorisediminicola beolgyonensis</name>
    <dbReference type="NCBI Taxonomy" id="1173614"/>
    <lineage>
        <taxon>Bacteria</taxon>
        <taxon>Pseudomonadati</taxon>
        <taxon>Pseudomonadota</taxon>
        <taxon>Alphaproteobacteria</taxon>
        <taxon>Rhodobacterales</taxon>
        <taxon>Paracoccaceae</taxon>
        <taxon>Litorisediminicola</taxon>
    </lineage>
</organism>
<proteinExistence type="predicted"/>
<dbReference type="SMART" id="SM00342">
    <property type="entry name" value="HTH_ARAC"/>
    <property type="match status" value="1"/>
</dbReference>
<dbReference type="Proteomes" id="UP001597135">
    <property type="component" value="Unassembled WGS sequence"/>
</dbReference>
<reference evidence="6" key="1">
    <citation type="journal article" date="2019" name="Int. J. Syst. Evol. Microbiol.">
        <title>The Global Catalogue of Microorganisms (GCM) 10K type strain sequencing project: providing services to taxonomists for standard genome sequencing and annotation.</title>
        <authorList>
            <consortium name="The Broad Institute Genomics Platform"/>
            <consortium name="The Broad Institute Genome Sequencing Center for Infectious Disease"/>
            <person name="Wu L."/>
            <person name="Ma J."/>
        </authorList>
    </citation>
    <scope>NUCLEOTIDE SEQUENCE [LARGE SCALE GENOMIC DNA]</scope>
    <source>
        <strain evidence="6">CCUG 62953</strain>
    </source>
</reference>
<dbReference type="Gene3D" id="1.10.10.60">
    <property type="entry name" value="Homeodomain-like"/>
    <property type="match status" value="1"/>
</dbReference>
<dbReference type="InterPro" id="IPR018062">
    <property type="entry name" value="HTH_AraC-typ_CS"/>
</dbReference>
<evidence type="ECO:0000313" key="6">
    <source>
        <dbReference type="Proteomes" id="UP001597135"/>
    </source>
</evidence>
<dbReference type="InterPro" id="IPR009057">
    <property type="entry name" value="Homeodomain-like_sf"/>
</dbReference>
<keyword evidence="3" id="KW-0804">Transcription</keyword>
<comment type="caution">
    <text evidence="5">The sequence shown here is derived from an EMBL/GenBank/DDBJ whole genome shotgun (WGS) entry which is preliminary data.</text>
</comment>
<dbReference type="PANTHER" id="PTHR43280:SF32">
    <property type="entry name" value="TRANSCRIPTIONAL REGULATORY PROTEIN"/>
    <property type="match status" value="1"/>
</dbReference>
<dbReference type="SUPFAM" id="SSF46689">
    <property type="entry name" value="Homeodomain-like"/>
    <property type="match status" value="1"/>
</dbReference>
<evidence type="ECO:0000256" key="1">
    <source>
        <dbReference type="ARBA" id="ARBA00023015"/>
    </source>
</evidence>
<accession>A0ABW3ZFR7</accession>